<sequence>MTSETTQSEEISFYFKTLSEDDITTFKKQSGIEDDEELRRHVEDVASRARKIRGYLCLNRIWFLKTRIVDLPEYKDAVELGKTREGAIFLDIGCCLGHDTRRIVMDGFPVQNVIASDLESDFWQLGHELFRSTPQTFPAAFMPGNIFDDEFLPNHELLLGMPTSARPQSLKSLPSLAPLRGQISVIHVSSLFHLFQEEPQCQLAKKLASLLSPQPGSLILGRQAGLAEPGERVNSRGERIFCHSVDSWKKLWAGEGGVFPLGTVEVKAEFEHSQQLGIQVEGFWDLVWSVKRI</sequence>
<gene>
    <name evidence="5" type="ORF">VKT23_011248</name>
</gene>
<organism evidence="5 6">
    <name type="scientific">Marasmiellus scandens</name>
    <dbReference type="NCBI Taxonomy" id="2682957"/>
    <lineage>
        <taxon>Eukaryota</taxon>
        <taxon>Fungi</taxon>
        <taxon>Dikarya</taxon>
        <taxon>Basidiomycota</taxon>
        <taxon>Agaricomycotina</taxon>
        <taxon>Agaricomycetes</taxon>
        <taxon>Agaricomycetidae</taxon>
        <taxon>Agaricales</taxon>
        <taxon>Marasmiineae</taxon>
        <taxon>Omphalotaceae</taxon>
        <taxon>Marasmiellus</taxon>
    </lineage>
</organism>
<evidence type="ECO:0000256" key="3">
    <source>
        <dbReference type="ARBA" id="ARBA00022691"/>
    </source>
</evidence>
<evidence type="ECO:0008006" key="7">
    <source>
        <dbReference type="Google" id="ProtNLM"/>
    </source>
</evidence>
<reference evidence="5 6" key="1">
    <citation type="submission" date="2024-01" db="EMBL/GenBank/DDBJ databases">
        <title>A draft genome for the cacao thread blight pathogen Marasmiellus scandens.</title>
        <authorList>
            <person name="Baruah I.K."/>
            <person name="Leung J."/>
            <person name="Bukari Y."/>
            <person name="Amoako-Attah I."/>
            <person name="Meinhardt L.W."/>
            <person name="Bailey B.A."/>
            <person name="Cohen S.P."/>
        </authorList>
    </citation>
    <scope>NUCLEOTIDE SEQUENCE [LARGE SCALE GENOMIC DNA]</scope>
    <source>
        <strain evidence="5 6">GH-19</strain>
    </source>
</reference>
<keyword evidence="3" id="KW-0949">S-adenosyl-L-methionine</keyword>
<evidence type="ECO:0000256" key="2">
    <source>
        <dbReference type="ARBA" id="ARBA00022679"/>
    </source>
</evidence>
<dbReference type="Proteomes" id="UP001498398">
    <property type="component" value="Unassembled WGS sequence"/>
</dbReference>
<dbReference type="InterPro" id="IPR051654">
    <property type="entry name" value="Meroterpenoid_MTases"/>
</dbReference>
<name>A0ABR1J904_9AGAR</name>
<keyword evidence="2" id="KW-0808">Transferase</keyword>
<proteinExistence type="inferred from homology"/>
<dbReference type="PANTHER" id="PTHR35897">
    <property type="entry name" value="METHYLTRANSFERASE AUSD"/>
    <property type="match status" value="1"/>
</dbReference>
<evidence type="ECO:0000313" key="6">
    <source>
        <dbReference type="Proteomes" id="UP001498398"/>
    </source>
</evidence>
<keyword evidence="6" id="KW-1185">Reference proteome</keyword>
<comment type="caution">
    <text evidence="5">The sequence shown here is derived from an EMBL/GenBank/DDBJ whole genome shotgun (WGS) entry which is preliminary data.</text>
</comment>
<evidence type="ECO:0000256" key="4">
    <source>
        <dbReference type="ARBA" id="ARBA00038314"/>
    </source>
</evidence>
<dbReference type="SUPFAM" id="SSF53335">
    <property type="entry name" value="S-adenosyl-L-methionine-dependent methyltransferases"/>
    <property type="match status" value="1"/>
</dbReference>
<evidence type="ECO:0000313" key="5">
    <source>
        <dbReference type="EMBL" id="KAK7454494.1"/>
    </source>
</evidence>
<accession>A0ABR1J904</accession>
<comment type="pathway">
    <text evidence="1">Secondary metabolite biosynthesis.</text>
</comment>
<evidence type="ECO:0000256" key="1">
    <source>
        <dbReference type="ARBA" id="ARBA00005179"/>
    </source>
</evidence>
<comment type="similarity">
    <text evidence="4">Belongs to the class I-like SAM-binding methyltransferase superfamily.</text>
</comment>
<dbReference type="Gene3D" id="3.40.50.150">
    <property type="entry name" value="Vaccinia Virus protein VP39"/>
    <property type="match status" value="1"/>
</dbReference>
<dbReference type="PANTHER" id="PTHR35897:SF1">
    <property type="entry name" value="METHYLTRANSFERASE AUSD"/>
    <property type="match status" value="1"/>
</dbReference>
<protein>
    <recommendedName>
        <fullName evidence="7">Methyltransferase ausD</fullName>
    </recommendedName>
</protein>
<dbReference type="EMBL" id="JBANRG010000024">
    <property type="protein sequence ID" value="KAK7454494.1"/>
    <property type="molecule type" value="Genomic_DNA"/>
</dbReference>
<dbReference type="InterPro" id="IPR029063">
    <property type="entry name" value="SAM-dependent_MTases_sf"/>
</dbReference>